<dbReference type="EMBL" id="FQXQ01000002">
    <property type="protein sequence ID" value="SHH56296.1"/>
    <property type="molecule type" value="Genomic_DNA"/>
</dbReference>
<evidence type="ECO:0000313" key="2">
    <source>
        <dbReference type="Proteomes" id="UP000184109"/>
    </source>
</evidence>
<dbReference type="Proteomes" id="UP000184109">
    <property type="component" value="Unassembled WGS sequence"/>
</dbReference>
<dbReference type="OrthoDB" id="1139144at2"/>
<accession>A0A1M5U0A4</accession>
<evidence type="ECO:0000313" key="1">
    <source>
        <dbReference type="EMBL" id="SHH56296.1"/>
    </source>
</evidence>
<organism evidence="1 2">
    <name type="scientific">Wenyingzhuangia marina</name>
    <dbReference type="NCBI Taxonomy" id="1195760"/>
    <lineage>
        <taxon>Bacteria</taxon>
        <taxon>Pseudomonadati</taxon>
        <taxon>Bacteroidota</taxon>
        <taxon>Flavobacteriia</taxon>
        <taxon>Flavobacteriales</taxon>
        <taxon>Flavobacteriaceae</taxon>
        <taxon>Wenyingzhuangia</taxon>
    </lineage>
</organism>
<sequence length="170" mass="19518">MGNFHQEVKHWYNKSKLALNYRDSKKKELLKRLRLLEFSEPTPDFSINMVNICGVYNIAGGNPDSNESYYTGLLNIDLVSNQIEASWLIEGEQQQTGYGFVFNNTLVIHFNYIADDELFNGIVAYKFITPDIVVGKWTEEIALENAFEMGRKLSPDELGEPYPEDFFSAN</sequence>
<dbReference type="STRING" id="1195760.SAMN05444281_0949"/>
<gene>
    <name evidence="1" type="ORF">SAMN05444281_0949</name>
</gene>
<protein>
    <submittedName>
        <fullName evidence="1">Uncharacterized protein</fullName>
    </submittedName>
</protein>
<reference evidence="2" key="1">
    <citation type="submission" date="2016-11" db="EMBL/GenBank/DDBJ databases">
        <authorList>
            <person name="Varghese N."/>
            <person name="Submissions S."/>
        </authorList>
    </citation>
    <scope>NUCLEOTIDE SEQUENCE [LARGE SCALE GENOMIC DNA]</scope>
    <source>
        <strain evidence="2">DSM 100572</strain>
    </source>
</reference>
<dbReference type="AlphaFoldDB" id="A0A1M5U0A4"/>
<keyword evidence="2" id="KW-1185">Reference proteome</keyword>
<dbReference type="RefSeq" id="WP_073118846.1">
    <property type="nucleotide sequence ID" value="NZ_BMEN01000002.1"/>
</dbReference>
<proteinExistence type="predicted"/>
<name>A0A1M5U0A4_9FLAO</name>